<reference evidence="2" key="1">
    <citation type="journal article" date="2011" name="PLoS Genet.">
        <title>Genomic analysis of the necrotrophic fungal pathogens Sclerotinia sclerotiorum and Botrytis cinerea.</title>
        <authorList>
            <person name="Amselem J."/>
            <person name="Cuomo C.A."/>
            <person name="van Kan J.A."/>
            <person name="Viaud M."/>
            <person name="Benito E.P."/>
            <person name="Couloux A."/>
            <person name="Coutinho P.M."/>
            <person name="de Vries R.P."/>
            <person name="Dyer P.S."/>
            <person name="Fillinger S."/>
            <person name="Fournier E."/>
            <person name="Gout L."/>
            <person name="Hahn M."/>
            <person name="Kohn L."/>
            <person name="Lapalu N."/>
            <person name="Plummer K.M."/>
            <person name="Pradier J.M."/>
            <person name="Quevillon E."/>
            <person name="Sharon A."/>
            <person name="Simon A."/>
            <person name="ten Have A."/>
            <person name="Tudzynski B."/>
            <person name="Tudzynski P."/>
            <person name="Wincker P."/>
            <person name="Andrew M."/>
            <person name="Anthouard V."/>
            <person name="Beever R.E."/>
            <person name="Beffa R."/>
            <person name="Benoit I."/>
            <person name="Bouzid O."/>
            <person name="Brault B."/>
            <person name="Chen Z."/>
            <person name="Choquer M."/>
            <person name="Collemare J."/>
            <person name="Cotton P."/>
            <person name="Danchin E.G."/>
            <person name="Da Silva C."/>
            <person name="Gautier A."/>
            <person name="Giraud C."/>
            <person name="Giraud T."/>
            <person name="Gonzalez C."/>
            <person name="Grossetete S."/>
            <person name="Guldener U."/>
            <person name="Henrissat B."/>
            <person name="Howlett B.J."/>
            <person name="Kodira C."/>
            <person name="Kretschmer M."/>
            <person name="Lappartient A."/>
            <person name="Leroch M."/>
            <person name="Levis C."/>
            <person name="Mauceli E."/>
            <person name="Neuveglise C."/>
            <person name="Oeser B."/>
            <person name="Pearson M."/>
            <person name="Poulain J."/>
            <person name="Poussereau N."/>
            <person name="Quesneville H."/>
            <person name="Rascle C."/>
            <person name="Schumacher J."/>
            <person name="Segurens B."/>
            <person name="Sexton A."/>
            <person name="Silva E."/>
            <person name="Sirven C."/>
            <person name="Soanes D.M."/>
            <person name="Talbot N.J."/>
            <person name="Templeton M."/>
            <person name="Yandava C."/>
            <person name="Yarden O."/>
            <person name="Zeng Q."/>
            <person name="Rollins J.A."/>
            <person name="Lebrun M.H."/>
            <person name="Dickman M."/>
        </authorList>
    </citation>
    <scope>NUCLEOTIDE SEQUENCE [LARGE SCALE GENOMIC DNA]</scope>
    <source>
        <strain evidence="2">T4</strain>
    </source>
</reference>
<sequence length="37" mass="4231">MVSHQSGNLGEEYRLGCSSHRSPPFFYLTSRDIQNTD</sequence>
<dbReference type="InParanoid" id="G2Y2U3"/>
<dbReference type="EMBL" id="FQ790285">
    <property type="protein sequence ID" value="CCD46983.1"/>
    <property type="molecule type" value="Genomic_DNA"/>
</dbReference>
<dbReference type="HOGENOM" id="CLU_3350963_0_0_1"/>
<organism evidence="1 2">
    <name type="scientific">Botryotinia fuckeliana (strain T4)</name>
    <name type="common">Noble rot fungus</name>
    <name type="synonym">Botrytis cinerea</name>
    <dbReference type="NCBI Taxonomy" id="999810"/>
    <lineage>
        <taxon>Eukaryota</taxon>
        <taxon>Fungi</taxon>
        <taxon>Dikarya</taxon>
        <taxon>Ascomycota</taxon>
        <taxon>Pezizomycotina</taxon>
        <taxon>Leotiomycetes</taxon>
        <taxon>Helotiales</taxon>
        <taxon>Sclerotiniaceae</taxon>
        <taxon>Botrytis</taxon>
    </lineage>
</organism>
<accession>G2Y2U3</accession>
<name>G2Y2U3_BOTF4</name>
<proteinExistence type="predicted"/>
<protein>
    <submittedName>
        <fullName evidence="1">Uncharacterized protein</fullName>
    </submittedName>
</protein>
<evidence type="ECO:0000313" key="1">
    <source>
        <dbReference type="EMBL" id="CCD46983.1"/>
    </source>
</evidence>
<gene>
    <name evidence="1" type="ORF">BofuT4_uP038850.1</name>
</gene>
<dbReference type="Proteomes" id="UP000008177">
    <property type="component" value="Unplaced contigs"/>
</dbReference>
<evidence type="ECO:0000313" key="2">
    <source>
        <dbReference type="Proteomes" id="UP000008177"/>
    </source>
</evidence>
<dbReference type="AlphaFoldDB" id="G2Y2U3"/>